<sequence length="344" mass="38696">MAEDVEATRVPTRTRDFKLHRLCGMLKPKQHATSAANIRARLSYHESLLQELQPVAYRRLVLCTVIQQVVSSARRPWCPLAAGYYISCEEVDFLGKSIRVKVHIRALEPRDDNRALMHVTIGGDGREIEMPRYAEVKRYNALSTDRFFISGEIGGSNNVFQRDCFTVEHGKWLKAYFVEVAQGLGIPPAAWVRPGFRLCPFGDSWVFSLGRAGAYNLTYPVELDLNEHALVDSSAPEAGFNSGDLTKEKVDALVFAPPPLALRRIDDLCYHLDATDRRDRNEIAKAFNDAGGAFEISNFMPASTIMCWWQDRAAGDLWLGMRIDQQGVAFREAGLEELCLRGEL</sequence>
<proteinExistence type="predicted"/>
<protein>
    <submittedName>
        <fullName evidence="1">Uncharacterized protein</fullName>
    </submittedName>
</protein>
<dbReference type="Proteomes" id="UP000553632">
    <property type="component" value="Unassembled WGS sequence"/>
</dbReference>
<comment type="caution">
    <text evidence="1">The sequence shown here is derived from an EMBL/GenBank/DDBJ whole genome shotgun (WGS) entry which is preliminary data.</text>
</comment>
<feature type="non-terminal residue" evidence="1">
    <location>
        <position position="1"/>
    </location>
</feature>
<dbReference type="EMBL" id="JABANO010034334">
    <property type="protein sequence ID" value="KAF4705313.1"/>
    <property type="molecule type" value="Genomic_DNA"/>
</dbReference>
<accession>A0A7J6QAE4</accession>
<keyword evidence="2" id="KW-1185">Reference proteome</keyword>
<evidence type="ECO:0000313" key="2">
    <source>
        <dbReference type="Proteomes" id="UP000553632"/>
    </source>
</evidence>
<evidence type="ECO:0000313" key="1">
    <source>
        <dbReference type="EMBL" id="KAF4705313.1"/>
    </source>
</evidence>
<organism evidence="1 2">
    <name type="scientific">Perkinsus olseni</name>
    <name type="common">Perkinsus atlanticus</name>
    <dbReference type="NCBI Taxonomy" id="32597"/>
    <lineage>
        <taxon>Eukaryota</taxon>
        <taxon>Sar</taxon>
        <taxon>Alveolata</taxon>
        <taxon>Perkinsozoa</taxon>
        <taxon>Perkinsea</taxon>
        <taxon>Perkinsida</taxon>
        <taxon>Perkinsidae</taxon>
        <taxon>Perkinsus</taxon>
    </lineage>
</organism>
<name>A0A7J6QAE4_PEROL</name>
<reference evidence="1 2" key="1">
    <citation type="submission" date="2020-04" db="EMBL/GenBank/DDBJ databases">
        <title>Perkinsus olseni comparative genomics.</title>
        <authorList>
            <person name="Bogema D.R."/>
        </authorList>
    </citation>
    <scope>NUCLEOTIDE SEQUENCE [LARGE SCALE GENOMIC DNA]</scope>
    <source>
        <strain evidence="1 2">ATCC PRA-207</strain>
    </source>
</reference>
<gene>
    <name evidence="1" type="ORF">FOZ63_032378</name>
</gene>
<dbReference type="AlphaFoldDB" id="A0A7J6QAE4"/>